<dbReference type="AlphaFoldDB" id="A0A2A2TN18"/>
<proteinExistence type="predicted"/>
<name>A0A2A2TN18_9CYAN</name>
<sequence>MPLALSLKGQAPRSLLPRSGRLIAMFDWVLSLGEKPGFEIFLLKRELLLVIAIVGGETRIEN</sequence>
<evidence type="ECO:0000313" key="1">
    <source>
        <dbReference type="EMBL" id="PAX59853.1"/>
    </source>
</evidence>
<keyword evidence="2" id="KW-1185">Reference proteome</keyword>
<dbReference type="RefSeq" id="WP_095720638.1">
    <property type="nucleotide sequence ID" value="NZ_NTFS01000033.1"/>
</dbReference>
<evidence type="ECO:0000313" key="2">
    <source>
        <dbReference type="Proteomes" id="UP000218238"/>
    </source>
</evidence>
<accession>A0A2A2TN18</accession>
<dbReference type="Proteomes" id="UP000218238">
    <property type="component" value="Unassembled WGS sequence"/>
</dbReference>
<comment type="caution">
    <text evidence="1">The sequence shown here is derived from an EMBL/GenBank/DDBJ whole genome shotgun (WGS) entry which is preliminary data.</text>
</comment>
<protein>
    <submittedName>
        <fullName evidence="1">Uncharacterized protein</fullName>
    </submittedName>
</protein>
<reference evidence="1 2" key="1">
    <citation type="submission" date="2017-08" db="EMBL/GenBank/DDBJ databases">
        <title>Draft genome sequence of filamentous cyanobacterium Calothrix elsteri CCALA 953.</title>
        <authorList>
            <person name="Gagunashvili A.N."/>
            <person name="Elster J."/>
            <person name="Andresson O.S."/>
        </authorList>
    </citation>
    <scope>NUCLEOTIDE SEQUENCE [LARGE SCALE GENOMIC DNA]</scope>
    <source>
        <strain evidence="1 2">CCALA 953</strain>
    </source>
</reference>
<organism evidence="1 2">
    <name type="scientific">Brunnivagina elsteri CCALA 953</name>
    <dbReference type="NCBI Taxonomy" id="987040"/>
    <lineage>
        <taxon>Bacteria</taxon>
        <taxon>Bacillati</taxon>
        <taxon>Cyanobacteriota</taxon>
        <taxon>Cyanophyceae</taxon>
        <taxon>Nostocales</taxon>
        <taxon>Calotrichaceae</taxon>
        <taxon>Brunnivagina</taxon>
    </lineage>
</organism>
<gene>
    <name evidence="1" type="ORF">CK510_04940</name>
</gene>
<dbReference type="EMBL" id="NTFS01000033">
    <property type="protein sequence ID" value="PAX59853.1"/>
    <property type="molecule type" value="Genomic_DNA"/>
</dbReference>